<keyword evidence="6" id="KW-1185">Reference proteome</keyword>
<dbReference type="Pfam" id="PF06203">
    <property type="entry name" value="CCT"/>
    <property type="match status" value="1"/>
</dbReference>
<feature type="domain" description="CCT" evidence="4">
    <location>
        <begin position="285"/>
        <end position="327"/>
    </location>
</feature>
<evidence type="ECO:0000313" key="6">
    <source>
        <dbReference type="Proteomes" id="UP000775213"/>
    </source>
</evidence>
<evidence type="ECO:0000259" key="4">
    <source>
        <dbReference type="PROSITE" id="PS51017"/>
    </source>
</evidence>
<accession>A0AAV7H4L3</accession>
<evidence type="ECO:0000313" key="5">
    <source>
        <dbReference type="EMBL" id="KAH0462679.1"/>
    </source>
</evidence>
<evidence type="ECO:0000256" key="1">
    <source>
        <dbReference type="ARBA" id="ARBA00004123"/>
    </source>
</evidence>
<dbReference type="PROSITE" id="PS51017">
    <property type="entry name" value="CCT"/>
    <property type="match status" value="1"/>
</dbReference>
<protein>
    <recommendedName>
        <fullName evidence="4">CCT domain-containing protein</fullName>
    </recommendedName>
</protein>
<dbReference type="PANTHER" id="PTHR31319:SF110">
    <property type="entry name" value="CCT MOTIF FAMILY PROTEIN"/>
    <property type="match status" value="1"/>
</dbReference>
<sequence>MEQNGAREEDLLKSPIPDFLDDNQLFGDAFFQNSEICSSYSNAAPSQTYCPSLDATKEYQQTNVGDLKGSLGEITPNLIIDEPRQHEQIPAMTTSTNVIIGNDDQQNNEYSKYTMEDLFKFAEALSPHPQQNVIKPIYNENEQFLPPMPPTILTSYPNMNTCMGGLYQGEMGLSACNGGQGQHLFSYGILPLRMPASNLMPTTMSRPMSVLKTNYQNNNVRPYNLHDTFLPCGYKTTNLQVLKNRLQQQHPHNNSSSLTFSGTVPDISTPQTSTLKGGCISAEEKSEKIERYKSKRKRRDFSKKIKYACRKILADSRPRVRGRFAKNDETKQMARTCSTNFDELQQMARASSSNQDCNNVEVAINNGRSLEEPAFDPLDFLILDG</sequence>
<dbReference type="AlphaFoldDB" id="A0AAV7H4L3"/>
<evidence type="ECO:0000256" key="3">
    <source>
        <dbReference type="PROSITE-ProRule" id="PRU00357"/>
    </source>
</evidence>
<comment type="caution">
    <text evidence="5">The sequence shown here is derived from an EMBL/GenBank/DDBJ whole genome shotgun (WGS) entry which is preliminary data.</text>
</comment>
<dbReference type="GO" id="GO:0009909">
    <property type="term" value="P:regulation of flower development"/>
    <property type="evidence" value="ECO:0007669"/>
    <property type="project" value="InterPro"/>
</dbReference>
<dbReference type="GO" id="GO:0003700">
    <property type="term" value="F:DNA-binding transcription factor activity"/>
    <property type="evidence" value="ECO:0007669"/>
    <property type="project" value="TreeGrafter"/>
</dbReference>
<proteinExistence type="predicted"/>
<dbReference type="InterPro" id="IPR045281">
    <property type="entry name" value="CONSTANS-like"/>
</dbReference>
<keyword evidence="2 3" id="KW-0539">Nucleus</keyword>
<comment type="subcellular location">
    <subcellularLocation>
        <location evidence="1 3">Nucleus</location>
    </subcellularLocation>
</comment>
<reference evidence="5 6" key="1">
    <citation type="journal article" date="2021" name="Hortic Res">
        <title>Chromosome-scale assembly of the Dendrobium chrysotoxum genome enhances the understanding of orchid evolution.</title>
        <authorList>
            <person name="Zhang Y."/>
            <person name="Zhang G.Q."/>
            <person name="Zhang D."/>
            <person name="Liu X.D."/>
            <person name="Xu X.Y."/>
            <person name="Sun W.H."/>
            <person name="Yu X."/>
            <person name="Zhu X."/>
            <person name="Wang Z.W."/>
            <person name="Zhao X."/>
            <person name="Zhong W.Y."/>
            <person name="Chen H."/>
            <person name="Yin W.L."/>
            <person name="Huang T."/>
            <person name="Niu S.C."/>
            <person name="Liu Z.J."/>
        </authorList>
    </citation>
    <scope>NUCLEOTIDE SEQUENCE [LARGE SCALE GENOMIC DNA]</scope>
    <source>
        <strain evidence="5">Lindl</strain>
    </source>
</reference>
<dbReference type="GO" id="GO:0005634">
    <property type="term" value="C:nucleus"/>
    <property type="evidence" value="ECO:0007669"/>
    <property type="project" value="UniProtKB-SubCell"/>
</dbReference>
<dbReference type="InterPro" id="IPR010402">
    <property type="entry name" value="CCT_domain"/>
</dbReference>
<dbReference type="PANTHER" id="PTHR31319">
    <property type="entry name" value="ZINC FINGER PROTEIN CONSTANS-LIKE 4"/>
    <property type="match status" value="1"/>
</dbReference>
<organism evidence="5 6">
    <name type="scientific">Dendrobium chrysotoxum</name>
    <name type="common">Orchid</name>
    <dbReference type="NCBI Taxonomy" id="161865"/>
    <lineage>
        <taxon>Eukaryota</taxon>
        <taxon>Viridiplantae</taxon>
        <taxon>Streptophyta</taxon>
        <taxon>Embryophyta</taxon>
        <taxon>Tracheophyta</taxon>
        <taxon>Spermatophyta</taxon>
        <taxon>Magnoliopsida</taxon>
        <taxon>Liliopsida</taxon>
        <taxon>Asparagales</taxon>
        <taxon>Orchidaceae</taxon>
        <taxon>Epidendroideae</taxon>
        <taxon>Malaxideae</taxon>
        <taxon>Dendrobiinae</taxon>
        <taxon>Dendrobium</taxon>
    </lineage>
</organism>
<evidence type="ECO:0000256" key="2">
    <source>
        <dbReference type="ARBA" id="ARBA00023242"/>
    </source>
</evidence>
<dbReference type="Proteomes" id="UP000775213">
    <property type="component" value="Unassembled WGS sequence"/>
</dbReference>
<name>A0AAV7H4L3_DENCH</name>
<gene>
    <name evidence="5" type="ORF">IEQ34_010254</name>
</gene>
<dbReference type="EMBL" id="JAGFBR010000009">
    <property type="protein sequence ID" value="KAH0462679.1"/>
    <property type="molecule type" value="Genomic_DNA"/>
</dbReference>